<dbReference type="Proteomes" id="UP001165060">
    <property type="component" value="Unassembled WGS sequence"/>
</dbReference>
<feature type="domain" description="Thioesterase" evidence="1">
    <location>
        <begin position="40"/>
        <end position="113"/>
    </location>
</feature>
<dbReference type="Gene3D" id="3.10.129.10">
    <property type="entry name" value="Hotdog Thioesterase"/>
    <property type="match status" value="1"/>
</dbReference>
<protein>
    <recommendedName>
        <fullName evidence="1">Thioesterase domain-containing protein</fullName>
    </recommendedName>
</protein>
<evidence type="ECO:0000313" key="3">
    <source>
        <dbReference type="Proteomes" id="UP001165060"/>
    </source>
</evidence>
<organism evidence="2 3">
    <name type="scientific">Tetraparma gracilis</name>
    <dbReference type="NCBI Taxonomy" id="2962635"/>
    <lineage>
        <taxon>Eukaryota</taxon>
        <taxon>Sar</taxon>
        <taxon>Stramenopiles</taxon>
        <taxon>Ochrophyta</taxon>
        <taxon>Bolidophyceae</taxon>
        <taxon>Parmales</taxon>
        <taxon>Triparmaceae</taxon>
        <taxon>Tetraparma</taxon>
    </lineage>
</organism>
<dbReference type="CDD" id="cd03443">
    <property type="entry name" value="PaaI_thioesterase"/>
    <property type="match status" value="1"/>
</dbReference>
<proteinExistence type="predicted"/>
<evidence type="ECO:0000313" key="2">
    <source>
        <dbReference type="EMBL" id="GMI38496.1"/>
    </source>
</evidence>
<name>A0ABQ6N364_9STRA</name>
<comment type="caution">
    <text evidence="2">The sequence shown here is derived from an EMBL/GenBank/DDBJ whole genome shotgun (WGS) entry which is preliminary data.</text>
</comment>
<dbReference type="InterPro" id="IPR029069">
    <property type="entry name" value="HotDog_dom_sf"/>
</dbReference>
<evidence type="ECO:0000259" key="1">
    <source>
        <dbReference type="Pfam" id="PF03061"/>
    </source>
</evidence>
<sequence length="141" mass="15224">MYAKAPISGLINDHRNFQFTAEGATEIRFTPQHQHCHTAGSLHGSGYFKLLDDASFFAAQAQTEDSFLFTVSFNTYLVRAVVPGTELVARGVVKSRSRSLTIAEATIHTAADGKLVASGSGTFHPSPVKLADLKSKLDKID</sequence>
<dbReference type="SUPFAM" id="SSF54637">
    <property type="entry name" value="Thioesterase/thiol ester dehydrase-isomerase"/>
    <property type="match status" value="1"/>
</dbReference>
<keyword evidence="3" id="KW-1185">Reference proteome</keyword>
<reference evidence="2 3" key="1">
    <citation type="journal article" date="2023" name="Commun. Biol.">
        <title>Genome analysis of Parmales, the sister group of diatoms, reveals the evolutionary specialization of diatoms from phago-mixotrophs to photoautotrophs.</title>
        <authorList>
            <person name="Ban H."/>
            <person name="Sato S."/>
            <person name="Yoshikawa S."/>
            <person name="Yamada K."/>
            <person name="Nakamura Y."/>
            <person name="Ichinomiya M."/>
            <person name="Sato N."/>
            <person name="Blanc-Mathieu R."/>
            <person name="Endo H."/>
            <person name="Kuwata A."/>
            <person name="Ogata H."/>
        </authorList>
    </citation>
    <scope>NUCLEOTIDE SEQUENCE [LARGE SCALE GENOMIC DNA]</scope>
</reference>
<dbReference type="InterPro" id="IPR006683">
    <property type="entry name" value="Thioestr_dom"/>
</dbReference>
<accession>A0ABQ6N364</accession>
<dbReference type="Pfam" id="PF03061">
    <property type="entry name" value="4HBT"/>
    <property type="match status" value="1"/>
</dbReference>
<dbReference type="EMBL" id="BRYB01003543">
    <property type="protein sequence ID" value="GMI38496.1"/>
    <property type="molecule type" value="Genomic_DNA"/>
</dbReference>
<gene>
    <name evidence="2" type="ORF">TeGR_g4096</name>
</gene>